<comment type="caution">
    <text evidence="2">The sequence shown here is derived from an EMBL/GenBank/DDBJ whole genome shotgun (WGS) entry which is preliminary data.</text>
</comment>
<dbReference type="Gene3D" id="3.40.50.1820">
    <property type="entry name" value="alpha/beta hydrolase"/>
    <property type="match status" value="1"/>
</dbReference>
<proteinExistence type="predicted"/>
<evidence type="ECO:0000313" key="2">
    <source>
        <dbReference type="EMBL" id="GCD21563.1"/>
    </source>
</evidence>
<dbReference type="OrthoDB" id="9773549at2"/>
<protein>
    <submittedName>
        <fullName evidence="2">Esterase</fullName>
    </submittedName>
</protein>
<sequence>MTTTHLILVPGSWLGGWAWDDVLPGLRAAGLVPHPVTLPGLDPSDDASAVTRADHVQAVVELVDRIADDGDDVVLVGHSGGGAVVGEVVDRRPDRVRRAVYVDSGPLEDGNALVPDLPADSAGQAFPSWEELADGGSSLEGLDDAALARLRERALPHPAGVARAAVHVSDERRFAVPVTAICTSLPSEVLLTMVDGGPPLHTEMGRYDVTYVDLPTGHWPMFSRPDDLAAALVDAARA</sequence>
<dbReference type="InterPro" id="IPR029058">
    <property type="entry name" value="AB_hydrolase_fold"/>
</dbReference>
<feature type="domain" description="AB hydrolase-1" evidence="1">
    <location>
        <begin position="6"/>
        <end position="231"/>
    </location>
</feature>
<dbReference type="PANTHER" id="PTHR37017">
    <property type="entry name" value="AB HYDROLASE-1 DOMAIN-CONTAINING PROTEIN-RELATED"/>
    <property type="match status" value="1"/>
</dbReference>
<dbReference type="InterPro" id="IPR052897">
    <property type="entry name" value="Sec-Metab_Biosynth_Hydrolase"/>
</dbReference>
<evidence type="ECO:0000259" key="1">
    <source>
        <dbReference type="Pfam" id="PF12697"/>
    </source>
</evidence>
<evidence type="ECO:0000313" key="3">
    <source>
        <dbReference type="Proteomes" id="UP000288246"/>
    </source>
</evidence>
<dbReference type="PANTHER" id="PTHR37017:SF11">
    <property type="entry name" value="ESTERASE_LIPASE_THIOESTERASE DOMAIN-CONTAINING PROTEIN"/>
    <property type="match status" value="1"/>
</dbReference>
<dbReference type="InterPro" id="IPR000073">
    <property type="entry name" value="AB_hydrolase_1"/>
</dbReference>
<dbReference type="RefSeq" id="WP_124344089.1">
    <property type="nucleotide sequence ID" value="NZ_BHYL01000307.1"/>
</dbReference>
<accession>A0A401V3S1</accession>
<dbReference type="AlphaFoldDB" id="A0A401V3S1"/>
<name>A0A401V3S1_9CELL</name>
<dbReference type="EMBL" id="BHYL01000307">
    <property type="protein sequence ID" value="GCD21563.1"/>
    <property type="molecule type" value="Genomic_DNA"/>
</dbReference>
<reference evidence="2 3" key="1">
    <citation type="submission" date="2018-11" db="EMBL/GenBank/DDBJ databases">
        <title>Draft genome sequence of Cellulomonas takizawaensis strain TKZ-21.</title>
        <authorList>
            <person name="Yamamura H."/>
            <person name="Hayashi T."/>
            <person name="Hamada M."/>
            <person name="Serisawa Y."/>
            <person name="Matsuyama K."/>
            <person name="Nakagawa Y."/>
            <person name="Otoguro M."/>
            <person name="Yanagida F."/>
            <person name="Hayakawa M."/>
        </authorList>
    </citation>
    <scope>NUCLEOTIDE SEQUENCE [LARGE SCALE GENOMIC DNA]</scope>
    <source>
        <strain evidence="2 3">TKZ-21</strain>
    </source>
</reference>
<organism evidence="2 3">
    <name type="scientific">Cellulomonas algicola</name>
    <dbReference type="NCBI Taxonomy" id="2071633"/>
    <lineage>
        <taxon>Bacteria</taxon>
        <taxon>Bacillati</taxon>
        <taxon>Actinomycetota</taxon>
        <taxon>Actinomycetes</taxon>
        <taxon>Micrococcales</taxon>
        <taxon>Cellulomonadaceae</taxon>
        <taxon>Cellulomonas</taxon>
    </lineage>
</organism>
<gene>
    <name evidence="2" type="ORF">CTKZ_31250</name>
</gene>
<dbReference type="GO" id="GO:0003824">
    <property type="term" value="F:catalytic activity"/>
    <property type="evidence" value="ECO:0007669"/>
    <property type="project" value="UniProtKB-ARBA"/>
</dbReference>
<dbReference type="Pfam" id="PF12697">
    <property type="entry name" value="Abhydrolase_6"/>
    <property type="match status" value="1"/>
</dbReference>
<dbReference type="Proteomes" id="UP000288246">
    <property type="component" value="Unassembled WGS sequence"/>
</dbReference>
<dbReference type="SUPFAM" id="SSF53474">
    <property type="entry name" value="alpha/beta-Hydrolases"/>
    <property type="match status" value="1"/>
</dbReference>
<keyword evidence="3" id="KW-1185">Reference proteome</keyword>